<dbReference type="Proteomes" id="UP000297861">
    <property type="component" value="Unassembled WGS sequence"/>
</dbReference>
<evidence type="ECO:0000313" key="1">
    <source>
        <dbReference type="EMBL" id="TFD92165.1"/>
    </source>
</evidence>
<sequence length="433" mass="51273">MKPRTKLQHEVIANSQQLYKIDNDILSWAKKDVLEHKGFATKTRVICMDCGNSFSPELISRKRAVCPHCNTKLKIDQTKKRTDEQRTYIASAEIYGEFQVIRNFELRSYHKSSEATRYFISEILQHWILSNGKREVVARRHTVNWYCDSWGGYMEIQNKSDERKYDVYPQKYHPDSRFKAEYRKYGIDRNLEGLTFLEAIKIVPKNSKAETLLKAKQYNLLDYCREYRGQIDYRWASIKICLRNKYFIKDAKYYMDYLDLLQYFGKDLRNAHYVCPKNLKKEHDLLVAKRKKQREKENAIQKREKLLKDQKVFEKLKKAMLAGIVFSDGKIKVRVLENVKEYIDEGDAMHHCVSSYALKEDSLIFSARIRGKRIETVEVSLKQLKVVQCRGLQNRNTEYHDRIISLVNKNMHLIKERLKPKKNGTKKDVTIAA</sequence>
<keyword evidence="2" id="KW-1185">Reference proteome</keyword>
<gene>
    <name evidence="1" type="ORF">E2605_18840</name>
</gene>
<dbReference type="Pfam" id="PF14284">
    <property type="entry name" value="PcfJ"/>
    <property type="match status" value="1"/>
</dbReference>
<comment type="caution">
    <text evidence="1">The sequence shown here is derived from an EMBL/GenBank/DDBJ whole genome shotgun (WGS) entry which is preliminary data.</text>
</comment>
<dbReference type="OrthoDB" id="700137at2"/>
<name>A0A4Y8KVX9_9BACT</name>
<dbReference type="InterPro" id="IPR025586">
    <property type="entry name" value="PcfJ"/>
</dbReference>
<proteinExistence type="predicted"/>
<reference evidence="1 2" key="1">
    <citation type="submission" date="2019-03" db="EMBL/GenBank/DDBJ databases">
        <title>San Antonio Military Medical Center submission to MRSN (WRAIR), pending publication.</title>
        <authorList>
            <person name="Blyth D.M."/>
            <person name="Mccarthy S.L."/>
            <person name="Schall S.E."/>
            <person name="Stam J.A."/>
            <person name="Ong A.C."/>
            <person name="Mcgann P.T."/>
        </authorList>
    </citation>
    <scope>NUCLEOTIDE SEQUENCE [LARGE SCALE GENOMIC DNA]</scope>
    <source>
        <strain evidence="1 2">MRSN571793</strain>
    </source>
</reference>
<dbReference type="RefSeq" id="WP_134437573.1">
    <property type="nucleotide sequence ID" value="NZ_SOML01000018.1"/>
</dbReference>
<evidence type="ECO:0008006" key="3">
    <source>
        <dbReference type="Google" id="ProtNLM"/>
    </source>
</evidence>
<protein>
    <recommendedName>
        <fullName evidence="3">PcfJ-like protein</fullName>
    </recommendedName>
</protein>
<dbReference type="EMBL" id="SOML01000018">
    <property type="protein sequence ID" value="TFD92165.1"/>
    <property type="molecule type" value="Genomic_DNA"/>
</dbReference>
<accession>A0A4Y8KVX9</accession>
<evidence type="ECO:0000313" key="2">
    <source>
        <dbReference type="Proteomes" id="UP000297861"/>
    </source>
</evidence>
<organism evidence="1 2">
    <name type="scientific">Dysgonomonas capnocytophagoides</name>
    <dbReference type="NCBI Taxonomy" id="45254"/>
    <lineage>
        <taxon>Bacteria</taxon>
        <taxon>Pseudomonadati</taxon>
        <taxon>Bacteroidota</taxon>
        <taxon>Bacteroidia</taxon>
        <taxon>Bacteroidales</taxon>
        <taxon>Dysgonomonadaceae</taxon>
        <taxon>Dysgonomonas</taxon>
    </lineage>
</organism>
<dbReference type="AlphaFoldDB" id="A0A4Y8KVX9"/>